<accession>A0A422NP50</accession>
<feature type="region of interest" description="Disordered" evidence="1">
    <location>
        <begin position="1215"/>
        <end position="1270"/>
    </location>
</feature>
<reference evidence="2 3" key="1">
    <citation type="journal article" date="2018" name="BMC Genomics">
        <title>Genomic comparison of Trypanosoma conorhini and Trypanosoma rangeli to Trypanosoma cruzi strains of high and low virulence.</title>
        <authorList>
            <person name="Bradwell K.R."/>
            <person name="Koparde V.N."/>
            <person name="Matveyev A.V."/>
            <person name="Serrano M.G."/>
            <person name="Alves J.M."/>
            <person name="Parikh H."/>
            <person name="Huang B."/>
            <person name="Lee V."/>
            <person name="Espinosa-Alvarez O."/>
            <person name="Ortiz P.A."/>
            <person name="Costa-Martins A.G."/>
            <person name="Teixeira M.M."/>
            <person name="Buck G.A."/>
        </authorList>
    </citation>
    <scope>NUCLEOTIDE SEQUENCE [LARGE SCALE GENOMIC DNA]</scope>
    <source>
        <strain evidence="2 3">AM80</strain>
    </source>
</reference>
<dbReference type="EMBL" id="MKGL01000092">
    <property type="protein sequence ID" value="RNF07169.1"/>
    <property type="molecule type" value="Genomic_DNA"/>
</dbReference>
<feature type="compositionally biased region" description="Polar residues" evidence="1">
    <location>
        <begin position="2187"/>
        <end position="2198"/>
    </location>
</feature>
<feature type="region of interest" description="Disordered" evidence="1">
    <location>
        <begin position="2217"/>
        <end position="2237"/>
    </location>
</feature>
<gene>
    <name evidence="2" type="ORF">TraAM80_03538</name>
</gene>
<name>A0A422NP50_TRYRA</name>
<dbReference type="RefSeq" id="XP_029239668.1">
    <property type="nucleotide sequence ID" value="XM_029380504.1"/>
</dbReference>
<dbReference type="OMA" id="CVHCMGC"/>
<feature type="compositionally biased region" description="Basic and acidic residues" evidence="1">
    <location>
        <begin position="1573"/>
        <end position="1582"/>
    </location>
</feature>
<dbReference type="GeneID" id="40327471"/>
<protein>
    <submittedName>
        <fullName evidence="2">Uncharacterized protein</fullName>
    </submittedName>
</protein>
<feature type="region of interest" description="Disordered" evidence="1">
    <location>
        <begin position="1341"/>
        <end position="1360"/>
    </location>
</feature>
<organism evidence="2 3">
    <name type="scientific">Trypanosoma rangeli</name>
    <dbReference type="NCBI Taxonomy" id="5698"/>
    <lineage>
        <taxon>Eukaryota</taxon>
        <taxon>Discoba</taxon>
        <taxon>Euglenozoa</taxon>
        <taxon>Kinetoplastea</taxon>
        <taxon>Metakinetoplastina</taxon>
        <taxon>Trypanosomatida</taxon>
        <taxon>Trypanosomatidae</taxon>
        <taxon>Trypanosoma</taxon>
        <taxon>Herpetosoma</taxon>
    </lineage>
</organism>
<dbReference type="VEuPathDB" id="TriTrypDB:TRSC58_06178"/>
<comment type="caution">
    <text evidence="2">The sequence shown here is derived from an EMBL/GenBank/DDBJ whole genome shotgun (WGS) entry which is preliminary data.</text>
</comment>
<evidence type="ECO:0000256" key="1">
    <source>
        <dbReference type="SAM" id="MobiDB-lite"/>
    </source>
</evidence>
<feature type="region of interest" description="Disordered" evidence="1">
    <location>
        <begin position="1563"/>
        <end position="1594"/>
    </location>
</feature>
<feature type="region of interest" description="Disordered" evidence="1">
    <location>
        <begin position="2252"/>
        <end position="2276"/>
    </location>
</feature>
<dbReference type="Proteomes" id="UP000283634">
    <property type="component" value="Unassembled WGS sequence"/>
</dbReference>
<proteinExistence type="predicted"/>
<sequence>MNVITFAPFTQLCLGSGKKPGYARVVASRRVGAVEGKKPEVAAVFLDEKRSKLRVWCEHKGITTLRGAGKYSSRIVDTASDGLFTALFFHHDKGRRLGLAIVQFNPLNATHLAGDPVDYSDDLDAVLIPLVPCEKKSNETTAQLQIHCSSLKLTASGLVVSLLVSTRGGERYLIIGSIGANKWKCFCLDAAFGLSALLSIQSDRIVSVLSCEVGPPVDHTILTVSPTVELALSVFEATRMVSDDNEKKTYLSVQSAGVQCCVVLRETIFSLDDGDPIIRVWYQSQLFHPPEGQGGARLAPLCRIYADHEQQRYAIVVSFASQSYLVHLRRSPFNMELVAGCTKIGLQSLPHSVLWLRLMHPSRSEGGLQIVLVLSQDYRIYAAEVFGSAINVVVENGDNTVRFTPPARSCFGSDHTVESSTDSPCLIRVGESELLCSNGLLAVVLRVAALAIDGEMPRELLIPLTIENETSERRVVTLLKSLSRLEKVSNLSRSELLQLTFQQVLPMLRLAGSSQHEVFLTQRVFQALLNAAAPTSASDWRTMWGITMLLQRILSKRDLDNCVVYTDIFFIHLVDNYVRCNGTVDEQAQASETLLSVVSEELKCAWKRFMQQQDEDVSFVLDSLAERVSLISLAEECVRRMVVVTTLSNGTHVVSVGERVSHVIHAIATALLASCLEVPVYVNKDDAGRMVCQMHQVGDTSLFLPPSSFKNRTTFEYALTLSTDILSVTSPDTHATLSARALLSMLLSRRYHVVSAFLCIFTAPLTEYLMPLGSICDNAQLITECSAAAFLTEAALFKKILSEPVPSDVLCVLCAGSVLDDYFNTELWCYIGNVLSKDTQFFIVVAVIHAMTDRMIAAQNNYSASVAKALLKEGLENPLQEEVTVETCRKRLGIILERLEHAWACAAPWLPYKVKDIASSVLTINGAEQDGNHDGQTICGDSVVSHTCILCFRLLALIGYSYRTEEHITELTKQVAGDTSVLVHVAFLLLQAITNLKGTALPVDSLRWRCVDLAAMALPMCTGTPGLAGFMREMLQYSEAALTVIAPLKQYYYTVVDHLTEVAQADGNAGAGAAFHELQAQITVQKKNSPTTTKTTTYFRWSKCGGAVVPEWPGNHNLLTRRYLINTEWVDAMWPIEFVPQLLADCLTRTQERICGCNTTIRPAEGEPSPQFSYSLFHQLCKLSPPVRNHALIAPIEAASEGAKRSELNHPQEIRRTGDHMAPSSTASTSVAIAPSMLRRKTSPEAGPHAESSPYLERNDDGLVGGASTLLSPPVREVRSLPRFLTKGGDTSAAAAAATALFPPESIAWWETDDALDEAAGRQRVIRETLQDINPEFTTTATSYTRATSEGGDNLSEKFDRKFSSSSFSPRRCRKHHVHHYRCAKHRAHGIHTKEWYHLRRQSRHGNAPAGMRSPEVSSLAAIKEEAAMNVKLLQFKHVLQPPNLPSSVVPTDKIQLVQPRLSEDTNDVAPLQLLSLKAKPHRPRVKLFAWSGAETNDAEVEGNGAGAKNVGPDRPHGFLVGTSSHSQLLEPPSLPPSSVFLSPSPLLTLKFPVNVDATHRKPVSQAAVPRSLQEEERRVGDTEEPLGPIPAPTVNVPITSASLKQQQNLPTSTTALSLTSNAPSTMPPFAHHESSAGFMLSGAAAPVEMRNEEAELRESSKQQVALAPTTSRSIFPASVEDSPTVFALKKPVLPLSETAAFYKYVDELKAADTAAVPVPLPLHPAQSLPASTPPVMPTGVTSKIPESLQQQQRDIIGVVKELLAKHEEQQAKQFNGVIEAIRTSTQRPPTPVVSAPVAVQQTQGLNATEQAALVRHTIQQKDKLLMMNQDLLDLHARAERLTAAPVKNEATSFASPHILVDSEKTRQVTQPTVSLAVPVQLATTTPAKKSEVATVSSGVQVGVGVKRMEDAATMAVTPVAPPPPAAAVTTAIRMTPAPQVTDETSSGVKNMVPDPSSTMSINHSLSSLYQLNAELLRVNATAGDMERAIQESRAVLHKHASLNNAYASAVEGSLMVDAMRQRTAALEQQLTVLNSTAADPPSAANQSMKDTLKWHALSESEEIFGKHVFVSSTVESGTTGQGNEGGARETLPPRQFAFTGEKVEAECNGFPGFGPPAPLPVSKEQASDHVFQSHTEETLRKDSLPVNPGTTETPSGALHTPAFRSHRAKTASIGRDPSPSMGRRGNSLQRRSGASLSSPVVDLGDIYTAAESSFRQSAARRSMTPARTRAGVTSPSQRVPERFFMYIPPADAGKTRRANDGCKTASPPSAPRHRSMAIESGATTAMTIKTVNVSKALTVAPKHSTRKAPSSGRDSKRRETLALHTSKRLAELNRAFL</sequence>
<keyword evidence="3" id="KW-1185">Reference proteome</keyword>
<feature type="compositionally biased region" description="Basic and acidic residues" evidence="1">
    <location>
        <begin position="2135"/>
        <end position="2144"/>
    </location>
</feature>
<feature type="region of interest" description="Disordered" evidence="1">
    <location>
        <begin position="2118"/>
        <end position="2198"/>
    </location>
</feature>
<evidence type="ECO:0000313" key="2">
    <source>
        <dbReference type="EMBL" id="RNF07169.1"/>
    </source>
</evidence>
<dbReference type="OrthoDB" id="273460at2759"/>
<feature type="region of interest" description="Disordered" evidence="1">
    <location>
        <begin position="2301"/>
        <end position="2322"/>
    </location>
</feature>
<evidence type="ECO:0000313" key="3">
    <source>
        <dbReference type="Proteomes" id="UP000283634"/>
    </source>
</evidence>